<evidence type="ECO:0000256" key="2">
    <source>
        <dbReference type="SAM" id="Phobius"/>
    </source>
</evidence>
<accession>A0A9D1ITI2</accession>
<feature type="transmembrane region" description="Helical" evidence="2">
    <location>
        <begin position="38"/>
        <end position="58"/>
    </location>
</feature>
<feature type="region of interest" description="Disordered" evidence="1">
    <location>
        <begin position="1"/>
        <end position="25"/>
    </location>
</feature>
<dbReference type="EMBL" id="DVMX01000150">
    <property type="protein sequence ID" value="HIU42466.1"/>
    <property type="molecule type" value="Genomic_DNA"/>
</dbReference>
<feature type="transmembrane region" description="Helical" evidence="2">
    <location>
        <begin position="165"/>
        <end position="188"/>
    </location>
</feature>
<keyword evidence="2" id="KW-1133">Transmembrane helix</keyword>
<keyword evidence="2" id="KW-0812">Transmembrane</keyword>
<feature type="transmembrane region" description="Helical" evidence="2">
    <location>
        <begin position="108"/>
        <end position="132"/>
    </location>
</feature>
<reference evidence="3" key="1">
    <citation type="submission" date="2020-10" db="EMBL/GenBank/DDBJ databases">
        <authorList>
            <person name="Gilroy R."/>
        </authorList>
    </citation>
    <scope>NUCLEOTIDE SEQUENCE</scope>
    <source>
        <strain evidence="3">4509</strain>
    </source>
</reference>
<proteinExistence type="predicted"/>
<evidence type="ECO:0008006" key="5">
    <source>
        <dbReference type="Google" id="ProtNLM"/>
    </source>
</evidence>
<protein>
    <recommendedName>
        <fullName evidence="5">Transmembrane protein</fullName>
    </recommendedName>
</protein>
<reference evidence="3" key="2">
    <citation type="journal article" date="2021" name="PeerJ">
        <title>Extensive microbial diversity within the chicken gut microbiome revealed by metagenomics and culture.</title>
        <authorList>
            <person name="Gilroy R."/>
            <person name="Ravi A."/>
            <person name="Getino M."/>
            <person name="Pursley I."/>
            <person name="Horton D.L."/>
            <person name="Alikhan N.F."/>
            <person name="Baker D."/>
            <person name="Gharbi K."/>
            <person name="Hall N."/>
            <person name="Watson M."/>
            <person name="Adriaenssens E.M."/>
            <person name="Foster-Nyarko E."/>
            <person name="Jarju S."/>
            <person name="Secka A."/>
            <person name="Antonio M."/>
            <person name="Oren A."/>
            <person name="Chaudhuri R.R."/>
            <person name="La Ragione R."/>
            <person name="Hildebrand F."/>
            <person name="Pallen M.J."/>
        </authorList>
    </citation>
    <scope>NUCLEOTIDE SEQUENCE</scope>
    <source>
        <strain evidence="3">4509</strain>
    </source>
</reference>
<name>A0A9D1ITI2_9FIRM</name>
<comment type="caution">
    <text evidence="3">The sequence shown here is derived from an EMBL/GenBank/DDBJ whole genome shotgun (WGS) entry which is preliminary data.</text>
</comment>
<evidence type="ECO:0000313" key="3">
    <source>
        <dbReference type="EMBL" id="HIU42466.1"/>
    </source>
</evidence>
<evidence type="ECO:0000313" key="4">
    <source>
        <dbReference type="Proteomes" id="UP000824082"/>
    </source>
</evidence>
<sequence length="221" mass="25253">MNESHQPAQPAPVTPQSGPKKRKVPSTNQFFAKNTWNIFVYLLIGEFMALVIDIAFLLVDITAVQIIVTIVNVFAYCAMVSSAAWHYGNKDLNRYQFGHTEKNLKRGFWAGLIVSIYPLFFCVGLILANLGYMPYFDVVYKVGNGIFYHYYNWVAGGLVPSQLSWWQLLIIILPNVITVICTTLGYYFGFKDVDVVSRFVYRRGKQPQQENPEKKDRAGFL</sequence>
<dbReference type="Proteomes" id="UP000824082">
    <property type="component" value="Unassembled WGS sequence"/>
</dbReference>
<organism evidence="3 4">
    <name type="scientific">Candidatus Egerieicola faecale</name>
    <dbReference type="NCBI Taxonomy" id="2840774"/>
    <lineage>
        <taxon>Bacteria</taxon>
        <taxon>Bacillati</taxon>
        <taxon>Bacillota</taxon>
        <taxon>Clostridia</taxon>
        <taxon>Eubacteriales</taxon>
        <taxon>Oscillospiraceae</taxon>
        <taxon>Oscillospiraceae incertae sedis</taxon>
        <taxon>Candidatus Egerieicola</taxon>
    </lineage>
</organism>
<evidence type="ECO:0000256" key="1">
    <source>
        <dbReference type="SAM" id="MobiDB-lite"/>
    </source>
</evidence>
<feature type="transmembrane region" description="Helical" evidence="2">
    <location>
        <begin position="64"/>
        <end position="87"/>
    </location>
</feature>
<dbReference type="AlphaFoldDB" id="A0A9D1ITI2"/>
<gene>
    <name evidence="3" type="ORF">IAD19_07945</name>
</gene>
<keyword evidence="2" id="KW-0472">Membrane</keyword>